<name>A0ABT0BGA2_9SPHN</name>
<dbReference type="Proteomes" id="UP001162881">
    <property type="component" value="Unassembled WGS sequence"/>
</dbReference>
<organism evidence="2 3">
    <name type="scientific">Novosphingobium organovorum</name>
    <dbReference type="NCBI Taxonomy" id="2930092"/>
    <lineage>
        <taxon>Bacteria</taxon>
        <taxon>Pseudomonadati</taxon>
        <taxon>Pseudomonadota</taxon>
        <taxon>Alphaproteobacteria</taxon>
        <taxon>Sphingomonadales</taxon>
        <taxon>Sphingomonadaceae</taxon>
        <taxon>Novosphingobium</taxon>
    </lineage>
</organism>
<proteinExistence type="predicted"/>
<gene>
    <name evidence="2" type="ORF">MTR62_15280</name>
</gene>
<evidence type="ECO:0000313" key="2">
    <source>
        <dbReference type="EMBL" id="MCJ2184046.1"/>
    </source>
</evidence>
<dbReference type="EMBL" id="JALHLF010000074">
    <property type="protein sequence ID" value="MCJ2184046.1"/>
    <property type="molecule type" value="Genomic_DNA"/>
</dbReference>
<accession>A0ABT0BGA2</accession>
<sequence length="49" mass="5490">MMTLKTTGATERHPKRPCANPRSRLPRIPEMRSLLSATDLQQLVAAMVD</sequence>
<evidence type="ECO:0000256" key="1">
    <source>
        <dbReference type="SAM" id="MobiDB-lite"/>
    </source>
</evidence>
<dbReference type="RefSeq" id="WP_244022481.1">
    <property type="nucleotide sequence ID" value="NZ_JALHLF010000074.1"/>
</dbReference>
<evidence type="ECO:0000313" key="3">
    <source>
        <dbReference type="Proteomes" id="UP001162881"/>
    </source>
</evidence>
<keyword evidence="3" id="KW-1185">Reference proteome</keyword>
<feature type="region of interest" description="Disordered" evidence="1">
    <location>
        <begin position="1"/>
        <end position="25"/>
    </location>
</feature>
<reference evidence="2" key="1">
    <citation type="submission" date="2022-03" db="EMBL/GenBank/DDBJ databases">
        <title>Identification of a novel bacterium isolated from mangrove sediments.</title>
        <authorList>
            <person name="Pan X."/>
        </authorList>
    </citation>
    <scope>NUCLEOTIDE SEQUENCE</scope>
    <source>
        <strain evidence="2">B1949</strain>
    </source>
</reference>
<comment type="caution">
    <text evidence="2">The sequence shown here is derived from an EMBL/GenBank/DDBJ whole genome shotgun (WGS) entry which is preliminary data.</text>
</comment>
<protein>
    <recommendedName>
        <fullName evidence="4">Transposase</fullName>
    </recommendedName>
</protein>
<evidence type="ECO:0008006" key="4">
    <source>
        <dbReference type="Google" id="ProtNLM"/>
    </source>
</evidence>